<evidence type="ECO:0000313" key="2">
    <source>
        <dbReference type="EMBL" id="GHP05341.1"/>
    </source>
</evidence>
<feature type="region of interest" description="Disordered" evidence="1">
    <location>
        <begin position="167"/>
        <end position="187"/>
    </location>
</feature>
<comment type="caution">
    <text evidence="2">The sequence shown here is derived from an EMBL/GenBank/DDBJ whole genome shotgun (WGS) entry which is preliminary data.</text>
</comment>
<evidence type="ECO:0000256" key="1">
    <source>
        <dbReference type="SAM" id="MobiDB-lite"/>
    </source>
</evidence>
<dbReference type="AlphaFoldDB" id="A0A830HI95"/>
<sequence>MSATLVTTGPAYDSLPFPLVPLVLPLVGKMEHGLRERDLSFFVPRSLITIIMDSSGSMHAQTHLQPEPAPSTPLESDHLSLPASHAQIGQQVPLTAGTLQSNPALAAGRSLGECGGDVLGVSGAAGTGPAKPTCSSMWSLEVNAGCDVAPAMTNRTALTSLMGRATVDDGDEVTSSPPVGLHTVREE</sequence>
<accession>A0A830HI95</accession>
<organism evidence="2 3">
    <name type="scientific">Pycnococcus provasolii</name>
    <dbReference type="NCBI Taxonomy" id="41880"/>
    <lineage>
        <taxon>Eukaryota</taxon>
        <taxon>Viridiplantae</taxon>
        <taxon>Chlorophyta</taxon>
        <taxon>Pseudoscourfieldiophyceae</taxon>
        <taxon>Pseudoscourfieldiales</taxon>
        <taxon>Pycnococcaceae</taxon>
        <taxon>Pycnococcus</taxon>
    </lineage>
</organism>
<protein>
    <submittedName>
        <fullName evidence="2">Uncharacterized protein</fullName>
    </submittedName>
</protein>
<keyword evidence="3" id="KW-1185">Reference proteome</keyword>
<name>A0A830HI95_9CHLO</name>
<dbReference type="EMBL" id="BNJQ01000010">
    <property type="protein sequence ID" value="GHP05341.1"/>
    <property type="molecule type" value="Genomic_DNA"/>
</dbReference>
<proteinExistence type="predicted"/>
<evidence type="ECO:0000313" key="3">
    <source>
        <dbReference type="Proteomes" id="UP000660262"/>
    </source>
</evidence>
<gene>
    <name evidence="2" type="ORF">PPROV_000409300</name>
</gene>
<dbReference type="Proteomes" id="UP000660262">
    <property type="component" value="Unassembled WGS sequence"/>
</dbReference>
<feature type="region of interest" description="Disordered" evidence="1">
    <location>
        <begin position="58"/>
        <end position="78"/>
    </location>
</feature>
<reference evidence="2" key="1">
    <citation type="submission" date="2020-10" db="EMBL/GenBank/DDBJ databases">
        <title>Unveiling of a novel bifunctional photoreceptor, Dualchrome1, isolated from a cosmopolitan green alga.</title>
        <authorList>
            <person name="Suzuki S."/>
            <person name="Kawachi M."/>
        </authorList>
    </citation>
    <scope>NUCLEOTIDE SEQUENCE</scope>
    <source>
        <strain evidence="2">NIES 2893</strain>
    </source>
</reference>